<evidence type="ECO:0000313" key="3">
    <source>
        <dbReference type="Proteomes" id="UP000242415"/>
    </source>
</evidence>
<sequence>MAVIGLGPTGTCFVWKLIDELQADPSAAPVRLTAVDPAEEPGSGYAFQAAHRLNMRAGRLHVDPRSPNGFSDWLRVHRGAVDRDDLEYPPRRLFGRYLRQVLAGAVASAERAGVAVEHWRTTAVDLDRSGESFRISGADGATRMFDVVVLATGESRNGALAHWADRQNFVASLADTHQLGQIPPTADVGIVGSSLSAVDVCVQLLAQGHQGRISCYSRTRGFPKVQSATAEQQPALLDPGWLHGVTQAGRRRIRLSTVARAVAESLDARAREPYTPGMPDAREWFSRAGRRHRRRQDENQVFAAAVAAAVESPTTWYHALDSLSPHTPAIWHAIDECDQMLFLTRCRARWNEYRHSMPLVNARALLPAVLSGQLTVRTGLTSVTPEDSGTARRWRISTRSGPPGHAYDFLVDATGGHLAIACQRDALLRGAIVRGLLTIDPRGGVRVAFDTCQVLSADGSTRPNLYLVGPLTFGTHFYTNSFETNRDNAFRVARAVRLSLARARGRPANRAAGAEMTQMTGGSR</sequence>
<dbReference type="InterPro" id="IPR052189">
    <property type="entry name" value="L-asp_N-monooxygenase_NS-form"/>
</dbReference>
<reference evidence="3" key="1">
    <citation type="submission" date="2016-10" db="EMBL/GenBank/DDBJ databases">
        <authorList>
            <person name="Varghese N."/>
            <person name="Submissions S."/>
        </authorList>
    </citation>
    <scope>NUCLEOTIDE SEQUENCE [LARGE SCALE GENOMIC DNA]</scope>
    <source>
        <strain evidence="3">DSM 45245</strain>
    </source>
</reference>
<dbReference type="PANTHER" id="PTHR40254:SF1">
    <property type="entry name" value="BLR0577 PROTEIN"/>
    <property type="match status" value="1"/>
</dbReference>
<keyword evidence="3" id="KW-1185">Reference proteome</keyword>
<feature type="domain" description="FAD-dependent urate hydroxylase HpyO/Asp monooxygenase CreE-like FAD/NAD(P)-binding" evidence="1">
    <location>
        <begin position="2"/>
        <end position="154"/>
    </location>
</feature>
<dbReference type="STRING" id="405436.SAMN05444365_10720"/>
<evidence type="ECO:0000259" key="1">
    <source>
        <dbReference type="Pfam" id="PF13454"/>
    </source>
</evidence>
<dbReference type="InterPro" id="IPR038732">
    <property type="entry name" value="HpyO/CreE_NAD-binding"/>
</dbReference>
<dbReference type="AlphaFoldDB" id="A0A1H3R3M1"/>
<dbReference type="InterPro" id="IPR036188">
    <property type="entry name" value="FAD/NAD-bd_sf"/>
</dbReference>
<dbReference type="EMBL" id="FNPH01000007">
    <property type="protein sequence ID" value="SDZ19891.1"/>
    <property type="molecule type" value="Genomic_DNA"/>
</dbReference>
<proteinExistence type="predicted"/>
<dbReference type="Proteomes" id="UP000242415">
    <property type="component" value="Unassembled WGS sequence"/>
</dbReference>
<protein>
    <submittedName>
        <fullName evidence="2">Uncharacterized NAD(P)/FAD-binding protein YdhS</fullName>
    </submittedName>
</protein>
<name>A0A1H3R3M1_9ACTN</name>
<dbReference type="PANTHER" id="PTHR40254">
    <property type="entry name" value="BLR0577 PROTEIN"/>
    <property type="match status" value="1"/>
</dbReference>
<gene>
    <name evidence="2" type="ORF">SAMN05444365_10720</name>
</gene>
<organism evidence="2 3">
    <name type="scientific">Micromonospora pattaloongensis</name>
    <dbReference type="NCBI Taxonomy" id="405436"/>
    <lineage>
        <taxon>Bacteria</taxon>
        <taxon>Bacillati</taxon>
        <taxon>Actinomycetota</taxon>
        <taxon>Actinomycetes</taxon>
        <taxon>Micromonosporales</taxon>
        <taxon>Micromonosporaceae</taxon>
        <taxon>Micromonospora</taxon>
    </lineage>
</organism>
<dbReference type="Gene3D" id="3.50.50.60">
    <property type="entry name" value="FAD/NAD(P)-binding domain"/>
    <property type="match status" value="1"/>
</dbReference>
<dbReference type="Pfam" id="PF13454">
    <property type="entry name" value="NAD_binding_9"/>
    <property type="match status" value="1"/>
</dbReference>
<dbReference type="SUPFAM" id="SSF51905">
    <property type="entry name" value="FAD/NAD(P)-binding domain"/>
    <property type="match status" value="2"/>
</dbReference>
<accession>A0A1H3R3M1</accession>
<evidence type="ECO:0000313" key="2">
    <source>
        <dbReference type="EMBL" id="SDZ19891.1"/>
    </source>
</evidence>